<feature type="chain" id="PRO_5044565904" description="pectinesterase" evidence="8">
    <location>
        <begin position="28"/>
        <end position="350"/>
    </location>
</feature>
<comment type="pathway">
    <text evidence="2">Glycan metabolism; pectin degradation; 2-dehydro-3-deoxy-D-gluconate from pectin: step 1/5.</text>
</comment>
<evidence type="ECO:0000256" key="2">
    <source>
        <dbReference type="ARBA" id="ARBA00005184"/>
    </source>
</evidence>
<keyword evidence="5" id="KW-0964">Secreted</keyword>
<evidence type="ECO:0000259" key="9">
    <source>
        <dbReference type="Pfam" id="PF01095"/>
    </source>
</evidence>
<evidence type="ECO:0000256" key="6">
    <source>
        <dbReference type="ARBA" id="ARBA00022801"/>
    </source>
</evidence>
<dbReference type="GO" id="GO:0030599">
    <property type="term" value="F:pectinesterase activity"/>
    <property type="evidence" value="ECO:0007669"/>
    <property type="project" value="UniProtKB-EC"/>
</dbReference>
<dbReference type="GO" id="GO:0042545">
    <property type="term" value="P:cell wall modification"/>
    <property type="evidence" value="ECO:0007669"/>
    <property type="project" value="InterPro"/>
</dbReference>
<keyword evidence="6" id="KW-0378">Hydrolase</keyword>
<dbReference type="EC" id="3.1.1.11" evidence="4"/>
<dbReference type="PANTHER" id="PTHR31321:SF134">
    <property type="entry name" value="PECTINESTERASE"/>
    <property type="match status" value="1"/>
</dbReference>
<dbReference type="InterPro" id="IPR000070">
    <property type="entry name" value="Pectinesterase_cat"/>
</dbReference>
<protein>
    <recommendedName>
        <fullName evidence="4">pectinesterase</fullName>
        <ecNumber evidence="4">3.1.1.11</ecNumber>
    </recommendedName>
</protein>
<dbReference type="eggNOG" id="ENOG502QVK0">
    <property type="taxonomic scope" value="Eukaryota"/>
</dbReference>
<evidence type="ECO:0000256" key="7">
    <source>
        <dbReference type="ARBA" id="ARBA00023085"/>
    </source>
</evidence>
<reference evidence="10" key="1">
    <citation type="submission" date="2023-03" db="UniProtKB">
        <authorList>
            <consortium name="EnsemblPlants"/>
        </authorList>
    </citation>
    <scope>IDENTIFICATION</scope>
</reference>
<dbReference type="InterPro" id="IPR012334">
    <property type="entry name" value="Pectin_lyas_fold"/>
</dbReference>
<evidence type="ECO:0000313" key="10">
    <source>
        <dbReference type="EnsemblPlants" id="MELO3C012935.2.1"/>
    </source>
</evidence>
<gene>
    <name evidence="10" type="primary">103490078</name>
</gene>
<dbReference type="InterPro" id="IPR011050">
    <property type="entry name" value="Pectin_lyase_fold/virulence"/>
</dbReference>
<dbReference type="EnsemblPlants" id="MELO3C012935.2.1">
    <property type="protein sequence ID" value="MELO3C012935.2.1"/>
    <property type="gene ID" value="MELO3C012935.2"/>
</dbReference>
<dbReference type="Pfam" id="PF01095">
    <property type="entry name" value="Pectinesterase"/>
    <property type="match status" value="1"/>
</dbReference>
<dbReference type="AlphaFoldDB" id="A0A1S4DWQ1"/>
<keyword evidence="8" id="KW-0732">Signal</keyword>
<dbReference type="Gene3D" id="2.160.20.10">
    <property type="entry name" value="Single-stranded right-handed beta-helix, Pectin lyase-like"/>
    <property type="match status" value="1"/>
</dbReference>
<organism evidence="10">
    <name type="scientific">Cucumis melo</name>
    <name type="common">Muskmelon</name>
    <dbReference type="NCBI Taxonomy" id="3656"/>
    <lineage>
        <taxon>Eukaryota</taxon>
        <taxon>Viridiplantae</taxon>
        <taxon>Streptophyta</taxon>
        <taxon>Embryophyta</taxon>
        <taxon>Tracheophyta</taxon>
        <taxon>Spermatophyta</taxon>
        <taxon>Magnoliopsida</taxon>
        <taxon>eudicotyledons</taxon>
        <taxon>Gunneridae</taxon>
        <taxon>Pentapetalae</taxon>
        <taxon>rosids</taxon>
        <taxon>fabids</taxon>
        <taxon>Cucurbitales</taxon>
        <taxon>Cucurbitaceae</taxon>
        <taxon>Benincaseae</taxon>
        <taxon>Cucumis</taxon>
    </lineage>
</organism>
<evidence type="ECO:0000256" key="4">
    <source>
        <dbReference type="ARBA" id="ARBA00013229"/>
    </source>
</evidence>
<keyword evidence="5" id="KW-0134">Cell wall</keyword>
<keyword evidence="7" id="KW-0063">Aspartyl esterase</keyword>
<dbReference type="GO" id="GO:0045490">
    <property type="term" value="P:pectin catabolic process"/>
    <property type="evidence" value="ECO:0007669"/>
    <property type="project" value="UniProtKB-UniPathway"/>
</dbReference>
<dbReference type="Gramene" id="MELO3C012935.2.1">
    <property type="protein sequence ID" value="MELO3C012935.2.1"/>
    <property type="gene ID" value="MELO3C012935.2"/>
</dbReference>
<proteinExistence type="inferred from homology"/>
<dbReference type="SUPFAM" id="SSF51126">
    <property type="entry name" value="Pectin lyase-like"/>
    <property type="match status" value="1"/>
</dbReference>
<comment type="subcellular location">
    <subcellularLocation>
        <location evidence="1">Secreted</location>
        <location evidence="1">Cell wall</location>
    </subcellularLocation>
</comment>
<dbReference type="PANTHER" id="PTHR31321">
    <property type="entry name" value="ACYL-COA THIOESTER HYDROLASE YBHC-RELATED"/>
    <property type="match status" value="1"/>
</dbReference>
<evidence type="ECO:0000256" key="3">
    <source>
        <dbReference type="ARBA" id="ARBA00008891"/>
    </source>
</evidence>
<evidence type="ECO:0000256" key="5">
    <source>
        <dbReference type="ARBA" id="ARBA00022512"/>
    </source>
</evidence>
<feature type="domain" description="Pectinesterase catalytic" evidence="9">
    <location>
        <begin position="45"/>
        <end position="337"/>
    </location>
</feature>
<comment type="similarity">
    <text evidence="3">Belongs to the pectinesterase family.</text>
</comment>
<name>A0A1S4DWQ1_CUCME</name>
<sequence length="350" mass="39423">MEHYSKEITLLITTLLLLFCHVNVSKALDYCELNYNDPHKVAYTIVVDKFGRGNFHTIQSAIDSVPSQSNRWIRIQISPGIYTYDGSGFRVTEIQWNDHATTATSPTFTSYAQNLVVQGITFRNTYNALGSVTRREDIKPAIAALIQGDKAIFHKCGFIGLQDTLWDGPGRHLFTQCYIEGVIDVISGFGHQIEVLIFFLFVCLFVLCLTQECVINIPINAYAPLLNEGFITAQGKENPSESSGFVFIRCIVKGSGKVFLGRAYRPFSTVIFHLCFLPSCIDPAGWNSWQQVGHESNLTYSETRCIGPGADTSSRVPWLKRLDVYQIRRFTDISYIDPQGYWTSRLPVLS</sequence>
<accession>A0A1S4DWQ1</accession>
<evidence type="ECO:0000256" key="1">
    <source>
        <dbReference type="ARBA" id="ARBA00004191"/>
    </source>
</evidence>
<feature type="signal peptide" evidence="8">
    <location>
        <begin position="1"/>
        <end position="27"/>
    </location>
</feature>
<evidence type="ECO:0000256" key="8">
    <source>
        <dbReference type="SAM" id="SignalP"/>
    </source>
</evidence>